<sequence>MQQISTFNDPELLGHREDFLGQSICEVDKLPSPSIRNIALQPWTVMEKTEQSLSIKINGMRLSGSAQAHRTKQPFVTPMSGASSDQSRAALSH</sequence>
<accession>A0A6H9TDX7</accession>
<evidence type="ECO:0000313" key="2">
    <source>
        <dbReference type="EMBL" id="KAB0641976.1"/>
    </source>
</evidence>
<dbReference type="Proteomes" id="UP000430232">
    <property type="component" value="Unassembled WGS sequence"/>
</dbReference>
<proteinExistence type="predicted"/>
<feature type="region of interest" description="Disordered" evidence="1">
    <location>
        <begin position="64"/>
        <end position="93"/>
    </location>
</feature>
<gene>
    <name evidence="2" type="ORF">F7R21_13765</name>
</gene>
<dbReference type="GeneID" id="99787790"/>
<name>A0A6H9TDX7_9BURK</name>
<evidence type="ECO:0000256" key="1">
    <source>
        <dbReference type="SAM" id="MobiDB-lite"/>
    </source>
</evidence>
<organism evidence="2 3">
    <name type="scientific">Burkholderia latens</name>
    <dbReference type="NCBI Taxonomy" id="488446"/>
    <lineage>
        <taxon>Bacteria</taxon>
        <taxon>Pseudomonadati</taxon>
        <taxon>Pseudomonadota</taxon>
        <taxon>Betaproteobacteria</taxon>
        <taxon>Burkholderiales</taxon>
        <taxon>Burkholderiaceae</taxon>
        <taxon>Burkholderia</taxon>
        <taxon>Burkholderia cepacia complex</taxon>
    </lineage>
</organism>
<comment type="caution">
    <text evidence="2">The sequence shown here is derived from an EMBL/GenBank/DDBJ whole genome shotgun (WGS) entry which is preliminary data.</text>
</comment>
<dbReference type="EMBL" id="VZOJ01000032">
    <property type="protein sequence ID" value="KAB0641976.1"/>
    <property type="molecule type" value="Genomic_DNA"/>
</dbReference>
<dbReference type="AlphaFoldDB" id="A0A6H9TDX7"/>
<evidence type="ECO:0000313" key="3">
    <source>
        <dbReference type="Proteomes" id="UP000430232"/>
    </source>
</evidence>
<feature type="compositionally biased region" description="Polar residues" evidence="1">
    <location>
        <begin position="80"/>
        <end position="93"/>
    </location>
</feature>
<dbReference type="RefSeq" id="WP_151064844.1">
    <property type="nucleotide sequence ID" value="NZ_CABVPL010000002.1"/>
</dbReference>
<protein>
    <submittedName>
        <fullName evidence="2">Uncharacterized protein</fullName>
    </submittedName>
</protein>
<keyword evidence="3" id="KW-1185">Reference proteome</keyword>
<reference evidence="2 3" key="1">
    <citation type="submission" date="2019-09" db="EMBL/GenBank/DDBJ databases">
        <title>Draft genome sequences of 48 bacterial type strains from the CCUG.</title>
        <authorList>
            <person name="Tunovic T."/>
            <person name="Pineiro-Iglesias B."/>
            <person name="Unosson C."/>
            <person name="Inganas E."/>
            <person name="Ohlen M."/>
            <person name="Cardew S."/>
            <person name="Jensie-Markopoulos S."/>
            <person name="Salva-Serra F."/>
            <person name="Jaen-Luchoro D."/>
            <person name="Karlsson R."/>
            <person name="Svensson-Stadler L."/>
            <person name="Chun J."/>
            <person name="Moore E."/>
        </authorList>
    </citation>
    <scope>NUCLEOTIDE SEQUENCE [LARGE SCALE GENOMIC DNA]</scope>
    <source>
        <strain evidence="2 3">CCUG 54555</strain>
    </source>
</reference>